<sequence>MATMMTEIYDPENLEKPVGVFGDATYQLDSLDGVASVDLSGFDLVEVKRWSGNSDICPALYHRAVSMPTHGLAWQDATGSWFQRVDSVIDARSTGVQVSAAYTITLGNNNRLAIQRAIDYCEARLGGQVVLPAGVILVSSSSSICIRMKSHVWLRGVGKDATIIKVGPEQSETAHVVNHFDTRNSKISDLCIDGNRSGQNPGIGGHGLRVGGSSTKIGCDGLTVRDVEIRDCSYGLGFQDGAIMNVLIDNCWIHETYRDAVDIKDYPSTVNSVFYPSQNIIIRDCLIERWGLSSALDDQNGIHTRSQKTQIFGNTFKPNGGGCAIYLSAVSSQGPTGAKDSIVRDNVIYLPDPAVDGVNMSGIKCYADKCNIDGNVIYSGQRGIRISGDYCTVSNNKIFDSTSSGLFASSDGASPSAGPRELTAVGNVLIGRGRAGPPAVPFAGSGIYLSSDSGARFYGGFIEGWGNGLDVVAGTLNGLANSVNFGANTNAASGITGAVRMIDCNGYKSVGSFQSSTVSVDAVGSQTVVMSHDLASTPSLIRSDAYVWGSETTFQAVVRLISVNSTTATVLLTVLSSGPSGTVARVGVTLRTSTS</sequence>
<dbReference type="InterPro" id="IPR012334">
    <property type="entry name" value="Pectin_lyas_fold"/>
</dbReference>
<proteinExistence type="predicted"/>
<dbReference type="AlphaFoldDB" id="A0A8J6PWJ5"/>
<evidence type="ECO:0008006" key="3">
    <source>
        <dbReference type="Google" id="ProtNLM"/>
    </source>
</evidence>
<dbReference type="EMBL" id="JACVVX010000005">
    <property type="protein sequence ID" value="MBD0416131.1"/>
    <property type="molecule type" value="Genomic_DNA"/>
</dbReference>
<dbReference type="RefSeq" id="WP_188165581.1">
    <property type="nucleotide sequence ID" value="NZ_JACVVX010000005.1"/>
</dbReference>
<dbReference type="InterPro" id="IPR006626">
    <property type="entry name" value="PbH1"/>
</dbReference>
<protein>
    <recommendedName>
        <fullName evidence="3">Right handed beta helix domain-containing protein</fullName>
    </recommendedName>
</protein>
<accession>A0A8J6PWJ5</accession>
<reference evidence="1" key="1">
    <citation type="submission" date="2020-09" db="EMBL/GenBank/DDBJ databases">
        <title>Genome seq and assembly of Tianweitania sp.</title>
        <authorList>
            <person name="Chhetri G."/>
        </authorList>
    </citation>
    <scope>NUCLEOTIDE SEQUENCE</scope>
    <source>
        <strain evidence="1">Rool2</strain>
    </source>
</reference>
<dbReference type="NCBIfam" id="TIGR03804">
    <property type="entry name" value="para_beta_helix"/>
    <property type="match status" value="1"/>
</dbReference>
<dbReference type="SMART" id="SM00710">
    <property type="entry name" value="PbH1"/>
    <property type="match status" value="7"/>
</dbReference>
<dbReference type="Proteomes" id="UP000643405">
    <property type="component" value="Unassembled WGS sequence"/>
</dbReference>
<dbReference type="Gene3D" id="2.160.20.10">
    <property type="entry name" value="Single-stranded right-handed beta-helix, Pectin lyase-like"/>
    <property type="match status" value="1"/>
</dbReference>
<dbReference type="InterPro" id="IPR022441">
    <property type="entry name" value="Para_beta_helix_rpt-2"/>
</dbReference>
<dbReference type="SUPFAM" id="SSF51126">
    <property type="entry name" value="Pectin lyase-like"/>
    <property type="match status" value="1"/>
</dbReference>
<dbReference type="InterPro" id="IPR011050">
    <property type="entry name" value="Pectin_lyase_fold/virulence"/>
</dbReference>
<gene>
    <name evidence="1" type="ORF">ICI42_15855</name>
</gene>
<comment type="caution">
    <text evidence="1">The sequence shown here is derived from an EMBL/GenBank/DDBJ whole genome shotgun (WGS) entry which is preliminary data.</text>
</comment>
<name>A0A8J6PWJ5_9HYPH</name>
<organism evidence="1 2">
    <name type="scientific">Oryzicola mucosus</name>
    <dbReference type="NCBI Taxonomy" id="2767425"/>
    <lineage>
        <taxon>Bacteria</taxon>
        <taxon>Pseudomonadati</taxon>
        <taxon>Pseudomonadota</taxon>
        <taxon>Alphaproteobacteria</taxon>
        <taxon>Hyphomicrobiales</taxon>
        <taxon>Phyllobacteriaceae</taxon>
        <taxon>Oryzicola</taxon>
    </lineage>
</organism>
<keyword evidence="2" id="KW-1185">Reference proteome</keyword>
<evidence type="ECO:0000313" key="2">
    <source>
        <dbReference type="Proteomes" id="UP000643405"/>
    </source>
</evidence>
<evidence type="ECO:0000313" key="1">
    <source>
        <dbReference type="EMBL" id="MBD0416131.1"/>
    </source>
</evidence>